<comment type="caution">
    <text evidence="4">The sequence shown here is derived from an EMBL/GenBank/DDBJ whole genome shotgun (WGS) entry which is preliminary data.</text>
</comment>
<dbReference type="EMBL" id="VZSV01000479">
    <property type="protein sequence ID" value="NXA57125.1"/>
    <property type="molecule type" value="Genomic_DNA"/>
</dbReference>
<dbReference type="PANTHER" id="PTHR11807:SF12">
    <property type="entry name" value="CYTOPLASMIC TRNA 2-THIOLATION PROTEIN 1"/>
    <property type="match status" value="1"/>
</dbReference>
<dbReference type="GO" id="GO:0002144">
    <property type="term" value="C:cytosolic tRNA wobble base thiouridylase complex"/>
    <property type="evidence" value="ECO:0007669"/>
    <property type="project" value="TreeGrafter"/>
</dbReference>
<dbReference type="SUPFAM" id="SSF52402">
    <property type="entry name" value="Adenine nucleotide alpha hydrolases-like"/>
    <property type="match status" value="1"/>
</dbReference>
<dbReference type="NCBIfam" id="TIGR00269">
    <property type="entry name" value="TIGR00269 family protein"/>
    <property type="match status" value="1"/>
</dbReference>
<dbReference type="PANTHER" id="PTHR11807">
    <property type="entry name" value="ATPASES OF THE PP SUPERFAMILY-RELATED"/>
    <property type="match status" value="1"/>
</dbReference>
<feature type="domain" description="Cytoplasmic tRNA 2-thiolation protein 1 C-terminal" evidence="3">
    <location>
        <begin position="281"/>
        <end position="310"/>
    </location>
</feature>
<accession>A0A7K7WUS6</accession>
<dbReference type="GO" id="GO:0000049">
    <property type="term" value="F:tRNA binding"/>
    <property type="evidence" value="ECO:0007669"/>
    <property type="project" value="InterPro"/>
</dbReference>
<dbReference type="GO" id="GO:0005739">
    <property type="term" value="C:mitochondrion"/>
    <property type="evidence" value="ECO:0007669"/>
    <property type="project" value="TreeGrafter"/>
</dbReference>
<name>A0A7K7WUS6_9AVES</name>
<reference evidence="4 5" key="1">
    <citation type="submission" date="2019-09" db="EMBL/GenBank/DDBJ databases">
        <title>Bird 10,000 Genomes (B10K) Project - Family phase.</title>
        <authorList>
            <person name="Zhang G."/>
        </authorList>
    </citation>
    <scope>NUCLEOTIDE SEQUENCE [LARGE SCALE GENOMIC DNA]</scope>
    <source>
        <strain evidence="4">B10K-MSB-01</strain>
    </source>
</reference>
<dbReference type="Pfam" id="PF16503">
    <property type="entry name" value="zn-ribbon_14"/>
    <property type="match status" value="1"/>
</dbReference>
<feature type="compositionally biased region" description="Low complexity" evidence="2">
    <location>
        <begin position="168"/>
        <end position="179"/>
    </location>
</feature>
<evidence type="ECO:0000259" key="3">
    <source>
        <dbReference type="Pfam" id="PF16503"/>
    </source>
</evidence>
<evidence type="ECO:0000313" key="4">
    <source>
        <dbReference type="EMBL" id="NXA57125.1"/>
    </source>
</evidence>
<dbReference type="PIRSF" id="PIRSF004976">
    <property type="entry name" value="ATPase_YdaO"/>
    <property type="match status" value="1"/>
</dbReference>
<gene>
    <name evidence="4" type="primary">Ctu1</name>
    <name evidence="4" type="ORF">NOTJUL_R14190</name>
</gene>
<feature type="region of interest" description="Disordered" evidence="2">
    <location>
        <begin position="131"/>
        <end position="195"/>
    </location>
</feature>
<dbReference type="InterPro" id="IPR035107">
    <property type="entry name" value="tRNA_thiolation_TtcA_Ctu1"/>
</dbReference>
<proteinExistence type="predicted"/>
<keyword evidence="5" id="KW-1185">Reference proteome</keyword>
<evidence type="ECO:0000256" key="1">
    <source>
        <dbReference type="ARBA" id="ARBA00022679"/>
    </source>
</evidence>
<dbReference type="Proteomes" id="UP000531559">
    <property type="component" value="Unassembled WGS sequence"/>
</dbReference>
<dbReference type="InterPro" id="IPR032442">
    <property type="entry name" value="CTU1_C"/>
</dbReference>
<evidence type="ECO:0000313" key="5">
    <source>
        <dbReference type="Proteomes" id="UP000531559"/>
    </source>
</evidence>
<dbReference type="InterPro" id="IPR014729">
    <property type="entry name" value="Rossmann-like_a/b/a_fold"/>
</dbReference>
<sequence length="314" mass="33290">MSPPRCTRCAAAAALRRPRTGQPLCRPCFVGAFEDETLRAVAAGRPTLSPGTTVAVAASGGKDSSVLSHVLARLSGRLGLRLLLLSVDEGISGYRDASLAAVRRHRGHLPLLLVSHEGLYGPVELPEVTEATKNLPEATKTSVNATKSSMKPPRNCQEATRSSMEAAGSRTEGSRSSTEGSRRPQGLARPVASAEAAPLPAVPRCKPLRHAYEKEIVLYAHFEGLDYVSTECVYAPHAYRGHARTLLKELEATRASAVAALGHSGRFLAVREQVATKALRACSQCGFAASQPLCKACVLLASLERGLPRLALGK</sequence>
<dbReference type="GO" id="GO:0002143">
    <property type="term" value="P:tRNA wobble position uridine thiolation"/>
    <property type="evidence" value="ECO:0007669"/>
    <property type="project" value="TreeGrafter"/>
</dbReference>
<feature type="non-terminal residue" evidence="4">
    <location>
        <position position="1"/>
    </location>
</feature>
<feature type="compositionally biased region" description="Polar residues" evidence="2">
    <location>
        <begin position="139"/>
        <end position="149"/>
    </location>
</feature>
<organism evidence="4 5">
    <name type="scientific">Nothocercus julius</name>
    <dbReference type="NCBI Taxonomy" id="2585813"/>
    <lineage>
        <taxon>Eukaryota</taxon>
        <taxon>Metazoa</taxon>
        <taxon>Chordata</taxon>
        <taxon>Craniata</taxon>
        <taxon>Vertebrata</taxon>
        <taxon>Euteleostomi</taxon>
        <taxon>Archelosauria</taxon>
        <taxon>Archosauria</taxon>
        <taxon>Dinosauria</taxon>
        <taxon>Saurischia</taxon>
        <taxon>Theropoda</taxon>
        <taxon>Coelurosauria</taxon>
        <taxon>Aves</taxon>
        <taxon>Palaeognathae</taxon>
        <taxon>Tinamiformes</taxon>
        <taxon>Tinamidae</taxon>
        <taxon>Nothocercus</taxon>
    </lineage>
</organism>
<dbReference type="InterPro" id="IPR000541">
    <property type="entry name" value="Ncs6/Tuc1/Ctu1"/>
</dbReference>
<keyword evidence="1" id="KW-0808">Transferase</keyword>
<dbReference type="OrthoDB" id="198857at2759"/>
<dbReference type="GO" id="GO:0016740">
    <property type="term" value="F:transferase activity"/>
    <property type="evidence" value="ECO:0007669"/>
    <property type="project" value="UniProtKB-KW"/>
</dbReference>
<protein>
    <submittedName>
        <fullName evidence="4">CTU1 protein</fullName>
    </submittedName>
</protein>
<feature type="non-terminal residue" evidence="4">
    <location>
        <position position="314"/>
    </location>
</feature>
<evidence type="ECO:0000256" key="2">
    <source>
        <dbReference type="SAM" id="MobiDB-lite"/>
    </source>
</evidence>
<dbReference type="AlphaFoldDB" id="A0A7K7WUS6"/>
<dbReference type="Gene3D" id="3.40.50.620">
    <property type="entry name" value="HUPs"/>
    <property type="match status" value="2"/>
</dbReference>